<accession>A0A562N6M5</accession>
<dbReference type="EMBL" id="VLKU01000020">
    <property type="protein sequence ID" value="TWI27786.1"/>
    <property type="molecule type" value="Genomic_DNA"/>
</dbReference>
<sequence length="68" mass="7774">MTIYYRATVPYKTSDGKDRFTPVGTLFQQREGSKAAFKLVLNFPIAVTELVFFPPKERGEDPDNMIDD</sequence>
<dbReference type="RefSeq" id="WP_145400121.1">
    <property type="nucleotide sequence ID" value="NZ_VLKU01000020.1"/>
</dbReference>
<keyword evidence="2" id="KW-1185">Reference proteome</keyword>
<evidence type="ECO:0000313" key="2">
    <source>
        <dbReference type="Proteomes" id="UP000316225"/>
    </source>
</evidence>
<name>A0A562N6M5_9RHOB</name>
<protein>
    <submittedName>
        <fullName evidence="1">Uncharacterized protein</fullName>
    </submittedName>
</protein>
<dbReference type="AlphaFoldDB" id="A0A562N6M5"/>
<organism evidence="1 2">
    <name type="scientific">Paracoccus sulfuroxidans</name>
    <dbReference type="NCBI Taxonomy" id="384678"/>
    <lineage>
        <taxon>Bacteria</taxon>
        <taxon>Pseudomonadati</taxon>
        <taxon>Pseudomonadota</taxon>
        <taxon>Alphaproteobacteria</taxon>
        <taxon>Rhodobacterales</taxon>
        <taxon>Paracoccaceae</taxon>
        <taxon>Paracoccus</taxon>
    </lineage>
</organism>
<reference evidence="1 2" key="1">
    <citation type="journal article" date="2015" name="Stand. Genomic Sci.">
        <title>Genomic Encyclopedia of Bacterial and Archaeal Type Strains, Phase III: the genomes of soil and plant-associated and newly described type strains.</title>
        <authorList>
            <person name="Whitman W.B."/>
            <person name="Woyke T."/>
            <person name="Klenk H.P."/>
            <person name="Zhou Y."/>
            <person name="Lilburn T.G."/>
            <person name="Beck B.J."/>
            <person name="De Vos P."/>
            <person name="Vandamme P."/>
            <person name="Eisen J.A."/>
            <person name="Garrity G."/>
            <person name="Hugenholtz P."/>
            <person name="Kyrpides N.C."/>
        </authorList>
    </citation>
    <scope>NUCLEOTIDE SEQUENCE [LARGE SCALE GENOMIC DNA]</scope>
    <source>
        <strain evidence="1 2">CGMCC 1.5364</strain>
    </source>
</reference>
<gene>
    <name evidence="1" type="ORF">IQ24_03982</name>
</gene>
<evidence type="ECO:0000313" key="1">
    <source>
        <dbReference type="EMBL" id="TWI27786.1"/>
    </source>
</evidence>
<dbReference type="OrthoDB" id="7666004at2"/>
<dbReference type="Proteomes" id="UP000316225">
    <property type="component" value="Unassembled WGS sequence"/>
</dbReference>
<proteinExistence type="predicted"/>
<comment type="caution">
    <text evidence="1">The sequence shown here is derived from an EMBL/GenBank/DDBJ whole genome shotgun (WGS) entry which is preliminary data.</text>
</comment>